<keyword evidence="1" id="KW-1133">Transmembrane helix</keyword>
<organism evidence="2">
    <name type="scientific">Schistocephalus solidus</name>
    <name type="common">Tapeworm</name>
    <dbReference type="NCBI Taxonomy" id="70667"/>
    <lineage>
        <taxon>Eukaryota</taxon>
        <taxon>Metazoa</taxon>
        <taxon>Spiralia</taxon>
        <taxon>Lophotrochozoa</taxon>
        <taxon>Platyhelminthes</taxon>
        <taxon>Cestoda</taxon>
        <taxon>Eucestoda</taxon>
        <taxon>Diphyllobothriidea</taxon>
        <taxon>Diphyllobothriidae</taxon>
        <taxon>Schistocephalus</taxon>
    </lineage>
</organism>
<dbReference type="EMBL" id="GEEE01021775">
    <property type="protein sequence ID" value="JAP41450.1"/>
    <property type="molecule type" value="Transcribed_RNA"/>
</dbReference>
<evidence type="ECO:0000256" key="1">
    <source>
        <dbReference type="SAM" id="Phobius"/>
    </source>
</evidence>
<proteinExistence type="predicted"/>
<name>A0A0X3NQL6_SCHSO</name>
<protein>
    <submittedName>
        <fullName evidence="2">Uncharacterized protein</fullName>
    </submittedName>
</protein>
<dbReference type="AlphaFoldDB" id="A0A0X3NQL6"/>
<keyword evidence="1" id="KW-0472">Membrane</keyword>
<gene>
    <name evidence="2" type="ORF">TR150463</name>
</gene>
<accession>A0A0X3NQL6</accession>
<feature type="transmembrane region" description="Helical" evidence="1">
    <location>
        <begin position="98"/>
        <end position="117"/>
    </location>
</feature>
<reference evidence="2" key="1">
    <citation type="submission" date="2016-01" db="EMBL/GenBank/DDBJ databases">
        <title>Reference transcriptome for the parasite Schistocephalus solidus: insights into the molecular evolution of parasitism.</title>
        <authorList>
            <person name="Hebert F.O."/>
            <person name="Grambauer S."/>
            <person name="Barber I."/>
            <person name="Landry C.R."/>
            <person name="Aubin-Horth N."/>
        </authorList>
    </citation>
    <scope>NUCLEOTIDE SEQUENCE</scope>
</reference>
<sequence length="133" mass="14874">MLDSIDYSLTLSRIEICERIPLPMLLSSSSEDEKLNPSLSSMDSPFVAHKLDSSKSTDLSIQILSTGDVDVHRSSSFTRLRFNLYLFTFSSTSRQISVISRATCLLIVLLLGCKLLINKINQYGKQISNINAR</sequence>
<evidence type="ECO:0000313" key="2">
    <source>
        <dbReference type="EMBL" id="JAP41450.1"/>
    </source>
</evidence>
<dbReference type="EMBL" id="GEEE01014403">
    <property type="protein sequence ID" value="JAP48822.1"/>
    <property type="molecule type" value="Transcribed_RNA"/>
</dbReference>
<keyword evidence="1" id="KW-0812">Transmembrane</keyword>